<feature type="transmembrane region" description="Helical" evidence="6">
    <location>
        <begin position="41"/>
        <end position="64"/>
    </location>
</feature>
<proteinExistence type="predicted"/>
<dbReference type="RefSeq" id="WP_319953929.1">
    <property type="nucleotide sequence ID" value="NZ_JAXAVX010000003.1"/>
</dbReference>
<organism evidence="7 8">
    <name type="scientific">Patulibacter brassicae</name>
    <dbReference type="NCBI Taxonomy" id="1705717"/>
    <lineage>
        <taxon>Bacteria</taxon>
        <taxon>Bacillati</taxon>
        <taxon>Actinomycetota</taxon>
        <taxon>Thermoleophilia</taxon>
        <taxon>Solirubrobacterales</taxon>
        <taxon>Patulibacteraceae</taxon>
        <taxon>Patulibacter</taxon>
    </lineage>
</organism>
<evidence type="ECO:0000256" key="1">
    <source>
        <dbReference type="ARBA" id="ARBA00004651"/>
    </source>
</evidence>
<comment type="caution">
    <text evidence="7">The sequence shown here is derived from an EMBL/GenBank/DDBJ whole genome shotgun (WGS) entry which is preliminary data.</text>
</comment>
<keyword evidence="5 6" id="KW-0472">Membrane</keyword>
<feature type="transmembrane region" description="Helical" evidence="6">
    <location>
        <begin position="76"/>
        <end position="93"/>
    </location>
</feature>
<dbReference type="InterPro" id="IPR005171">
    <property type="entry name" value="Cyt_c_oxidase_su4_prok"/>
</dbReference>
<keyword evidence="2" id="KW-1003">Cell membrane</keyword>
<reference evidence="7 8" key="1">
    <citation type="submission" date="2023-11" db="EMBL/GenBank/DDBJ databases">
        <authorList>
            <person name="Xu M."/>
            <person name="Jiang T."/>
        </authorList>
    </citation>
    <scope>NUCLEOTIDE SEQUENCE [LARGE SCALE GENOMIC DNA]</scope>
    <source>
        <strain evidence="7 8">SD</strain>
    </source>
</reference>
<feature type="transmembrane region" description="Helical" evidence="6">
    <location>
        <begin position="12"/>
        <end position="29"/>
    </location>
</feature>
<keyword evidence="3 6" id="KW-0812">Transmembrane</keyword>
<evidence type="ECO:0000313" key="8">
    <source>
        <dbReference type="Proteomes" id="UP001277761"/>
    </source>
</evidence>
<protein>
    <submittedName>
        <fullName evidence="7">Cytochrome C oxidase subunit IV family protein</fullName>
    </submittedName>
</protein>
<evidence type="ECO:0000256" key="4">
    <source>
        <dbReference type="ARBA" id="ARBA00022989"/>
    </source>
</evidence>
<dbReference type="Pfam" id="PF03626">
    <property type="entry name" value="COX4_pro"/>
    <property type="match status" value="1"/>
</dbReference>
<sequence>MTTSSILRHRTTVVGLLLILATLASWWIGTDHGWFSDGDGVTVASVAVLAVAFVKIHFVGADFMELRAAPLVLRRAFLLWLVVTAAIVIGLFLRSA</sequence>
<keyword evidence="8" id="KW-1185">Reference proteome</keyword>
<accession>A0ABU4VIX2</accession>
<dbReference type="Proteomes" id="UP001277761">
    <property type="component" value="Unassembled WGS sequence"/>
</dbReference>
<keyword evidence="4 6" id="KW-1133">Transmembrane helix</keyword>
<evidence type="ECO:0000256" key="2">
    <source>
        <dbReference type="ARBA" id="ARBA00022475"/>
    </source>
</evidence>
<dbReference type="EMBL" id="JAXAVX010000003">
    <property type="protein sequence ID" value="MDX8151777.1"/>
    <property type="molecule type" value="Genomic_DNA"/>
</dbReference>
<evidence type="ECO:0000256" key="3">
    <source>
        <dbReference type="ARBA" id="ARBA00022692"/>
    </source>
</evidence>
<name>A0ABU4VIX2_9ACTN</name>
<comment type="subcellular location">
    <subcellularLocation>
        <location evidence="1">Cell membrane</location>
        <topology evidence="1">Multi-pass membrane protein</topology>
    </subcellularLocation>
</comment>
<evidence type="ECO:0000256" key="5">
    <source>
        <dbReference type="ARBA" id="ARBA00023136"/>
    </source>
</evidence>
<evidence type="ECO:0000256" key="6">
    <source>
        <dbReference type="SAM" id="Phobius"/>
    </source>
</evidence>
<evidence type="ECO:0000313" key="7">
    <source>
        <dbReference type="EMBL" id="MDX8151777.1"/>
    </source>
</evidence>
<gene>
    <name evidence="7" type="ORF">SK069_09245</name>
</gene>